<protein>
    <submittedName>
        <fullName evidence="1">Uncharacterized protein</fullName>
    </submittedName>
</protein>
<sequence length="78" mass="8298">MYWRSQCNFLSKKANLATDHGHPYCPAGMTSCSMSGMSQGSPAPNDMQQLLLLILAARENKGKGAECSLSVSLGHDGP</sequence>
<evidence type="ECO:0000313" key="1">
    <source>
        <dbReference type="EMBL" id="OAQ64504.1"/>
    </source>
</evidence>
<dbReference type="Proteomes" id="UP000078397">
    <property type="component" value="Unassembled WGS sequence"/>
</dbReference>
<accession>A0A179FG41</accession>
<organism evidence="1 2">
    <name type="scientific">Pochonia chlamydosporia 170</name>
    <dbReference type="NCBI Taxonomy" id="1380566"/>
    <lineage>
        <taxon>Eukaryota</taxon>
        <taxon>Fungi</taxon>
        <taxon>Dikarya</taxon>
        <taxon>Ascomycota</taxon>
        <taxon>Pezizomycotina</taxon>
        <taxon>Sordariomycetes</taxon>
        <taxon>Hypocreomycetidae</taxon>
        <taxon>Hypocreales</taxon>
        <taxon>Clavicipitaceae</taxon>
        <taxon>Pochonia</taxon>
    </lineage>
</organism>
<proteinExistence type="predicted"/>
<dbReference type="PROSITE" id="PS51257">
    <property type="entry name" value="PROKAR_LIPOPROTEIN"/>
    <property type="match status" value="1"/>
</dbReference>
<dbReference type="EMBL" id="LSBJ02000005">
    <property type="protein sequence ID" value="OAQ64504.1"/>
    <property type="molecule type" value="Genomic_DNA"/>
</dbReference>
<keyword evidence="2" id="KW-1185">Reference proteome</keyword>
<comment type="caution">
    <text evidence="1">The sequence shown here is derived from an EMBL/GenBank/DDBJ whole genome shotgun (WGS) entry which is preliminary data.</text>
</comment>
<dbReference type="KEGG" id="pchm:VFPPC_16222"/>
<dbReference type="GeneID" id="28857969"/>
<name>A0A179FG41_METCM</name>
<gene>
    <name evidence="1" type="ORF">VFPPC_16222</name>
</gene>
<dbReference type="AlphaFoldDB" id="A0A179FG41"/>
<evidence type="ECO:0000313" key="2">
    <source>
        <dbReference type="Proteomes" id="UP000078397"/>
    </source>
</evidence>
<dbReference type="RefSeq" id="XP_018141818.1">
    <property type="nucleotide sequence ID" value="XM_018293975.1"/>
</dbReference>
<reference evidence="1 2" key="1">
    <citation type="journal article" date="2016" name="PLoS Pathog.">
        <title>Biosynthesis of antibiotic leucinostatins in bio-control fungus Purpureocillium lilacinum and their inhibition on phytophthora revealed by genome mining.</title>
        <authorList>
            <person name="Wang G."/>
            <person name="Liu Z."/>
            <person name="Lin R."/>
            <person name="Li E."/>
            <person name="Mao Z."/>
            <person name="Ling J."/>
            <person name="Yang Y."/>
            <person name="Yin W.B."/>
            <person name="Xie B."/>
        </authorList>
    </citation>
    <scope>NUCLEOTIDE SEQUENCE [LARGE SCALE GENOMIC DNA]</scope>
    <source>
        <strain evidence="1">170</strain>
    </source>
</reference>